<feature type="transmembrane region" description="Helical" evidence="1">
    <location>
        <begin position="105"/>
        <end position="129"/>
    </location>
</feature>
<evidence type="ECO:0000313" key="3">
    <source>
        <dbReference type="Proteomes" id="UP000540656"/>
    </source>
</evidence>
<organism evidence="2 3">
    <name type="scientific">Nocardioides daedukensis</name>
    <dbReference type="NCBI Taxonomy" id="634462"/>
    <lineage>
        <taxon>Bacteria</taxon>
        <taxon>Bacillati</taxon>
        <taxon>Actinomycetota</taxon>
        <taxon>Actinomycetes</taxon>
        <taxon>Propionibacteriales</taxon>
        <taxon>Nocardioidaceae</taxon>
        <taxon>Nocardioides</taxon>
    </lineage>
</organism>
<comment type="caution">
    <text evidence="2">The sequence shown here is derived from an EMBL/GenBank/DDBJ whole genome shotgun (WGS) entry which is preliminary data.</text>
</comment>
<evidence type="ECO:0000313" key="2">
    <source>
        <dbReference type="EMBL" id="NYG60596.1"/>
    </source>
</evidence>
<accession>A0A7Y9US70</accession>
<dbReference type="Pfam" id="PF12730">
    <property type="entry name" value="ABC2_membrane_4"/>
    <property type="match status" value="1"/>
</dbReference>
<proteinExistence type="predicted"/>
<feature type="transmembrane region" description="Helical" evidence="1">
    <location>
        <begin position="12"/>
        <end position="36"/>
    </location>
</feature>
<sequence length="270" mass="27853">MASEWRKITTTKMWWLLALVMFGYMAFLGAVLGFSLTQSTEPTGPGMGGGGVPSGLEAAQATYTVGASLGYVFPLIVGALAMTGEFRHQTITPTLLYQPVRSTVLFAKLAVNLGLGLVYGVIGTLGAVIGAAPLLGTVGDGLYLDNGEVWGNLIFSVVSLAIWAVIGVGLGTMLTNQVAAIVIILAFTQFVEPILRIGLAAGGDALDLGAMSESAKFLPGAAAEALVGSSFYAASGLELLGRWAGAAVLIAYAVVFAVIGRFTTLRKDIT</sequence>
<dbReference type="Proteomes" id="UP000540656">
    <property type="component" value="Unassembled WGS sequence"/>
</dbReference>
<keyword evidence="3" id="KW-1185">Reference proteome</keyword>
<dbReference type="AlphaFoldDB" id="A0A7Y9US70"/>
<gene>
    <name evidence="2" type="ORF">BJ980_003519</name>
</gene>
<dbReference type="PANTHER" id="PTHR37305">
    <property type="entry name" value="INTEGRAL MEMBRANE PROTEIN-RELATED"/>
    <property type="match status" value="1"/>
</dbReference>
<dbReference type="PANTHER" id="PTHR37305:SF1">
    <property type="entry name" value="MEMBRANE PROTEIN"/>
    <property type="match status" value="1"/>
</dbReference>
<feature type="transmembrane region" description="Helical" evidence="1">
    <location>
        <begin position="63"/>
        <end position="84"/>
    </location>
</feature>
<dbReference type="EMBL" id="JACCAA010000001">
    <property type="protein sequence ID" value="NYG60596.1"/>
    <property type="molecule type" value="Genomic_DNA"/>
</dbReference>
<keyword evidence="1" id="KW-0812">Transmembrane</keyword>
<name>A0A7Y9US70_9ACTN</name>
<feature type="transmembrane region" description="Helical" evidence="1">
    <location>
        <begin position="149"/>
        <end position="171"/>
    </location>
</feature>
<evidence type="ECO:0000256" key="1">
    <source>
        <dbReference type="SAM" id="Phobius"/>
    </source>
</evidence>
<keyword evidence="1" id="KW-0472">Membrane</keyword>
<reference evidence="2 3" key="1">
    <citation type="submission" date="2020-07" db="EMBL/GenBank/DDBJ databases">
        <title>Sequencing the genomes of 1000 actinobacteria strains.</title>
        <authorList>
            <person name="Klenk H.-P."/>
        </authorList>
    </citation>
    <scope>NUCLEOTIDE SEQUENCE [LARGE SCALE GENOMIC DNA]</scope>
    <source>
        <strain evidence="2 3">DSM 23819</strain>
    </source>
</reference>
<feature type="transmembrane region" description="Helical" evidence="1">
    <location>
        <begin position="178"/>
        <end position="199"/>
    </location>
</feature>
<protein>
    <submittedName>
        <fullName evidence="2">ABC-type transport system involved in multi-copper enzyme maturation permease subunit</fullName>
    </submittedName>
</protein>
<feature type="transmembrane region" description="Helical" evidence="1">
    <location>
        <begin position="240"/>
        <end position="259"/>
    </location>
</feature>
<keyword evidence="1" id="KW-1133">Transmembrane helix</keyword>